<reference evidence="4" key="1">
    <citation type="submission" date="2023-07" db="EMBL/GenBank/DDBJ databases">
        <authorList>
            <consortium name="AG Swart"/>
            <person name="Singh M."/>
            <person name="Singh A."/>
            <person name="Seah K."/>
            <person name="Emmerich C."/>
        </authorList>
    </citation>
    <scope>NUCLEOTIDE SEQUENCE</scope>
    <source>
        <strain evidence="4">DP1</strain>
    </source>
</reference>
<feature type="compositionally biased region" description="Low complexity" evidence="2">
    <location>
        <begin position="174"/>
        <end position="184"/>
    </location>
</feature>
<evidence type="ECO:0000313" key="4">
    <source>
        <dbReference type="EMBL" id="CAI2375197.1"/>
    </source>
</evidence>
<dbReference type="EMBL" id="CAMPGE010016653">
    <property type="protein sequence ID" value="CAI2375197.1"/>
    <property type="molecule type" value="Genomic_DNA"/>
</dbReference>
<keyword evidence="1" id="KW-0175">Coiled coil</keyword>
<feature type="region of interest" description="Disordered" evidence="2">
    <location>
        <begin position="159"/>
        <end position="184"/>
    </location>
</feature>
<evidence type="ECO:0000256" key="2">
    <source>
        <dbReference type="SAM" id="MobiDB-lite"/>
    </source>
</evidence>
<dbReference type="PANTHER" id="PTHR15904">
    <property type="entry name" value="FAM13"/>
    <property type="match status" value="1"/>
</dbReference>
<feature type="coiled-coil region" evidence="1">
    <location>
        <begin position="282"/>
        <end position="309"/>
    </location>
</feature>
<sequence length="312" mass="35841">MNEILTLTVSKLFVRPSEKSSSAMKDATIAEKANATSGSEMIAEMKSKFTQENVDKKIEDDYKPGCMDLERWISIEGPKRLESSLKKLRLNMIGVKRKDFKTYTEDEIHQEKRNVKNELKYYDSAFIKIFARPPAREDKEPMRPLYMYYQNLRKAIQKKAYAKGSSDNGKKSRPSSVDSSGGFSVGSVTSNISGSSIGDAIPESKVGVSTSKFPFTEEEAKKGPPLELMARMGMDNERDLKKQIHDFMKERKHLRKVLDMFQKDFLKTYNRKLRFTKDISPVASEFKRYKELKKEIAKLENILTNLKKKSVK</sequence>
<evidence type="ECO:0000256" key="1">
    <source>
        <dbReference type="SAM" id="Coils"/>
    </source>
</evidence>
<dbReference type="AlphaFoldDB" id="A0AAD1XM57"/>
<name>A0AAD1XM57_EUPCR</name>
<dbReference type="Pfam" id="PF26116">
    <property type="entry name" value="FAM13A"/>
    <property type="match status" value="1"/>
</dbReference>
<protein>
    <recommendedName>
        <fullName evidence="3">FAM13A-like domain-containing protein</fullName>
    </recommendedName>
</protein>
<dbReference type="InterPro" id="IPR039102">
    <property type="entry name" value="FAM13"/>
</dbReference>
<dbReference type="PANTHER" id="PTHR15904:SF17">
    <property type="entry name" value="RHO-GAP DOMAIN-CONTAINING PROTEIN"/>
    <property type="match status" value="1"/>
</dbReference>
<dbReference type="Proteomes" id="UP001295684">
    <property type="component" value="Unassembled WGS sequence"/>
</dbReference>
<accession>A0AAD1XM57</accession>
<comment type="caution">
    <text evidence="4">The sequence shown here is derived from an EMBL/GenBank/DDBJ whole genome shotgun (WGS) entry which is preliminary data.</text>
</comment>
<evidence type="ECO:0000313" key="5">
    <source>
        <dbReference type="Proteomes" id="UP001295684"/>
    </source>
</evidence>
<feature type="domain" description="FAM13A-like" evidence="3">
    <location>
        <begin position="238"/>
        <end position="304"/>
    </location>
</feature>
<dbReference type="InterPro" id="IPR059029">
    <property type="entry name" value="FAM13A_dom"/>
</dbReference>
<keyword evidence="5" id="KW-1185">Reference proteome</keyword>
<organism evidence="4 5">
    <name type="scientific">Euplotes crassus</name>
    <dbReference type="NCBI Taxonomy" id="5936"/>
    <lineage>
        <taxon>Eukaryota</taxon>
        <taxon>Sar</taxon>
        <taxon>Alveolata</taxon>
        <taxon>Ciliophora</taxon>
        <taxon>Intramacronucleata</taxon>
        <taxon>Spirotrichea</taxon>
        <taxon>Hypotrichia</taxon>
        <taxon>Euplotida</taxon>
        <taxon>Euplotidae</taxon>
        <taxon>Moneuplotes</taxon>
    </lineage>
</organism>
<evidence type="ECO:0000259" key="3">
    <source>
        <dbReference type="Pfam" id="PF26116"/>
    </source>
</evidence>
<proteinExistence type="predicted"/>
<gene>
    <name evidence="4" type="ORF">ECRASSUSDP1_LOCUS16557</name>
</gene>